<evidence type="ECO:0000256" key="8">
    <source>
        <dbReference type="ARBA" id="ARBA00023242"/>
    </source>
</evidence>
<evidence type="ECO:0000256" key="5">
    <source>
        <dbReference type="ARBA" id="ARBA00022552"/>
    </source>
</evidence>
<evidence type="ECO:0000256" key="2">
    <source>
        <dbReference type="ARBA" id="ARBA00009801"/>
    </source>
</evidence>
<evidence type="ECO:0000256" key="7">
    <source>
        <dbReference type="ARBA" id="ARBA00022884"/>
    </source>
</evidence>
<reference evidence="11" key="2">
    <citation type="submission" date="2023-05" db="EMBL/GenBank/DDBJ databases">
        <authorList>
            <consortium name="Lawrence Berkeley National Laboratory"/>
            <person name="Steindorff A."/>
            <person name="Hensen N."/>
            <person name="Bonometti L."/>
            <person name="Westerberg I."/>
            <person name="Brannstrom I.O."/>
            <person name="Guillou S."/>
            <person name="Cros-Aarteil S."/>
            <person name="Calhoun S."/>
            <person name="Haridas S."/>
            <person name="Kuo A."/>
            <person name="Mondo S."/>
            <person name="Pangilinan J."/>
            <person name="Riley R."/>
            <person name="Labutti K."/>
            <person name="Andreopoulos B."/>
            <person name="Lipzen A."/>
            <person name="Chen C."/>
            <person name="Yanf M."/>
            <person name="Daum C."/>
            <person name="Ng V."/>
            <person name="Clum A."/>
            <person name="Ohm R."/>
            <person name="Martin F."/>
            <person name="Silar P."/>
            <person name="Natvig D."/>
            <person name="Lalanne C."/>
            <person name="Gautier V."/>
            <person name="Ament-Velasquez S.L."/>
            <person name="Kruys A."/>
            <person name="Hutchinson M.I."/>
            <person name="Powell A.J."/>
            <person name="Barry K."/>
            <person name="Miller A.N."/>
            <person name="Grigoriev I.V."/>
            <person name="Debuchy R."/>
            <person name="Gladieux P."/>
            <person name="Thoren M.H."/>
            <person name="Johannesson H."/>
        </authorList>
    </citation>
    <scope>NUCLEOTIDE SEQUENCE</scope>
    <source>
        <strain evidence="11">CBS 123565</strain>
    </source>
</reference>
<dbReference type="FunFam" id="2.40.10.230:FF:000002">
    <property type="entry name" value="H/ACA ribonucleoprotein complex non-core subunit NAF1"/>
    <property type="match status" value="1"/>
</dbReference>
<evidence type="ECO:0000256" key="10">
    <source>
        <dbReference type="SAM" id="MobiDB-lite"/>
    </source>
</evidence>
<reference evidence="11" key="1">
    <citation type="journal article" date="2023" name="Mol. Phylogenet. Evol.">
        <title>Genome-scale phylogeny and comparative genomics of the fungal order Sordariales.</title>
        <authorList>
            <person name="Hensen N."/>
            <person name="Bonometti L."/>
            <person name="Westerberg I."/>
            <person name="Brannstrom I.O."/>
            <person name="Guillou S."/>
            <person name="Cros-Aarteil S."/>
            <person name="Calhoun S."/>
            <person name="Haridas S."/>
            <person name="Kuo A."/>
            <person name="Mondo S."/>
            <person name="Pangilinan J."/>
            <person name="Riley R."/>
            <person name="LaButti K."/>
            <person name="Andreopoulos B."/>
            <person name="Lipzen A."/>
            <person name="Chen C."/>
            <person name="Yan M."/>
            <person name="Daum C."/>
            <person name="Ng V."/>
            <person name="Clum A."/>
            <person name="Steindorff A."/>
            <person name="Ohm R.A."/>
            <person name="Martin F."/>
            <person name="Silar P."/>
            <person name="Natvig D.O."/>
            <person name="Lalanne C."/>
            <person name="Gautier V."/>
            <person name="Ament-Velasquez S.L."/>
            <person name="Kruys A."/>
            <person name="Hutchinson M.I."/>
            <person name="Powell A.J."/>
            <person name="Barry K."/>
            <person name="Miller A.N."/>
            <person name="Grigoriev I.V."/>
            <person name="Debuchy R."/>
            <person name="Gladieux P."/>
            <person name="Hiltunen Thoren M."/>
            <person name="Johannesson H."/>
        </authorList>
    </citation>
    <scope>NUCLEOTIDE SEQUENCE</scope>
    <source>
        <strain evidence="11">CBS 123565</strain>
    </source>
</reference>
<feature type="region of interest" description="Disordered" evidence="10">
    <location>
        <begin position="148"/>
        <end position="211"/>
    </location>
</feature>
<comment type="similarity">
    <text evidence="2">Belongs to the NAF1 family.</text>
</comment>
<sequence length="512" mass="53890">MAGMPFQIPGLGQARPNEQLPAENFAPDLLAAAASIMGEDDIALGATNGNAQLEKNRQQQKKEEVPQAAEPAATVGRAEDSMDVDSGTSTASGTVIGDSEPTQIHNTSTKSQSVDVDMETSNDAPPSPSVTHALEAALNGMLGPAMEATEQTQQRDAAEQLQQPSAGNAEQAQGQEQAEWEADSSPYESSSESSSSDSSSDDDSEGEGGYPLLGIEETARLLMATDGDGDDGTGKPKGGPALRTKNEITEEVIPKPDVTITPEMRIEPLGNIEFIVESTIVIKSQTPGEVQVLDSGSVLCKQDRTVIGALAEVLGNVRNPMYTVGFSTEDDIKALELAVGMPVFYSVAHANYVFTQPLKEVKGTDASNLHDEELAVDEMEFSDDEKEAEYKRQQKLKKRGGKAGRGGRDQSSHPGSTHSPHPGPGAGLNYDEDEDGPYRPLTRPAGFGQGGPPSLPPLPPKPETGFSPPRGGRARGNRGTHRGGRGDFRGRGSRGGSRGGDRRHGQRGGGSG</sequence>
<dbReference type="Pfam" id="PF04410">
    <property type="entry name" value="Gar1"/>
    <property type="match status" value="1"/>
</dbReference>
<feature type="region of interest" description="Disordered" evidence="10">
    <location>
        <begin position="224"/>
        <end position="245"/>
    </location>
</feature>
<keyword evidence="7" id="KW-0694">RNA-binding</keyword>
<evidence type="ECO:0000256" key="6">
    <source>
        <dbReference type="ARBA" id="ARBA00022553"/>
    </source>
</evidence>
<keyword evidence="12" id="KW-1185">Reference proteome</keyword>
<dbReference type="InterPro" id="IPR038664">
    <property type="entry name" value="Gar1/Naf1_Cbf5-bd_sf"/>
</dbReference>
<feature type="region of interest" description="Disordered" evidence="10">
    <location>
        <begin position="47"/>
        <end position="130"/>
    </location>
</feature>
<dbReference type="GO" id="GO:0005732">
    <property type="term" value="C:sno(s)RNA-containing ribonucleoprotein complex"/>
    <property type="evidence" value="ECO:0007669"/>
    <property type="project" value="InterPro"/>
</dbReference>
<dbReference type="InterPro" id="IPR007504">
    <property type="entry name" value="H/ACA_rnp_Gar1/Naf1"/>
</dbReference>
<dbReference type="GO" id="GO:0001522">
    <property type="term" value="P:pseudouridine synthesis"/>
    <property type="evidence" value="ECO:0007669"/>
    <property type="project" value="InterPro"/>
</dbReference>
<evidence type="ECO:0000256" key="3">
    <source>
        <dbReference type="ARBA" id="ARBA00021438"/>
    </source>
</evidence>
<proteinExistence type="inferred from homology"/>
<dbReference type="InterPro" id="IPR009000">
    <property type="entry name" value="Transl_B-barrel_sf"/>
</dbReference>
<dbReference type="GO" id="GO:0003723">
    <property type="term" value="F:RNA binding"/>
    <property type="evidence" value="ECO:0007669"/>
    <property type="project" value="UniProtKB-KW"/>
</dbReference>
<feature type="region of interest" description="Disordered" evidence="10">
    <location>
        <begin position="1"/>
        <end position="22"/>
    </location>
</feature>
<evidence type="ECO:0000256" key="4">
    <source>
        <dbReference type="ARBA" id="ARBA00022517"/>
    </source>
</evidence>
<feature type="compositionally biased region" description="Polar residues" evidence="10">
    <location>
        <begin position="149"/>
        <end position="168"/>
    </location>
</feature>
<comment type="caution">
    <text evidence="11">The sequence shown here is derived from an EMBL/GenBank/DDBJ whole genome shotgun (WGS) entry which is preliminary data.</text>
</comment>
<keyword evidence="5" id="KW-0698">rRNA processing</keyword>
<keyword evidence="6" id="KW-0597">Phosphoprotein</keyword>
<feature type="compositionally biased region" description="Basic and acidic residues" evidence="10">
    <location>
        <begin position="54"/>
        <end position="65"/>
    </location>
</feature>
<feature type="compositionally biased region" description="Acidic residues" evidence="10">
    <location>
        <begin position="374"/>
        <end position="387"/>
    </location>
</feature>
<accession>A0AAN6UKF4</accession>
<feature type="non-terminal residue" evidence="11">
    <location>
        <position position="512"/>
    </location>
</feature>
<feature type="compositionally biased region" description="Low complexity" evidence="10">
    <location>
        <begin position="169"/>
        <end position="198"/>
    </location>
</feature>
<dbReference type="PANTHER" id="PTHR31633">
    <property type="entry name" value="H/ACA RIBONUCLEOPROTEIN COMPLEX NON-CORE SUBUNIT NAF1"/>
    <property type="match status" value="1"/>
</dbReference>
<keyword evidence="4" id="KW-0690">Ribosome biogenesis</keyword>
<evidence type="ECO:0000256" key="9">
    <source>
        <dbReference type="ARBA" id="ARBA00076743"/>
    </source>
</evidence>
<feature type="compositionally biased region" description="Basic residues" evidence="10">
    <location>
        <begin position="393"/>
        <end position="402"/>
    </location>
</feature>
<feature type="compositionally biased region" description="Polar residues" evidence="10">
    <location>
        <begin position="100"/>
        <end position="124"/>
    </location>
</feature>
<dbReference type="PANTHER" id="PTHR31633:SF1">
    <property type="entry name" value="H_ACA RIBONUCLEOPROTEIN COMPLEX NON-CORE SUBUNIT NAF1"/>
    <property type="match status" value="1"/>
</dbReference>
<evidence type="ECO:0000313" key="11">
    <source>
        <dbReference type="EMBL" id="KAK4134548.1"/>
    </source>
</evidence>
<dbReference type="Proteomes" id="UP001304895">
    <property type="component" value="Unassembled WGS sequence"/>
</dbReference>
<dbReference type="EMBL" id="MU853408">
    <property type="protein sequence ID" value="KAK4134548.1"/>
    <property type="molecule type" value="Genomic_DNA"/>
</dbReference>
<dbReference type="InterPro" id="IPR040309">
    <property type="entry name" value="Naf1"/>
</dbReference>
<comment type="subcellular location">
    <subcellularLocation>
        <location evidence="1">Nucleus</location>
    </subcellularLocation>
</comment>
<feature type="compositionally biased region" description="Pro residues" evidence="10">
    <location>
        <begin position="453"/>
        <end position="462"/>
    </location>
</feature>
<evidence type="ECO:0000313" key="12">
    <source>
        <dbReference type="Proteomes" id="UP001304895"/>
    </source>
</evidence>
<dbReference type="Gene3D" id="2.40.10.230">
    <property type="entry name" value="Probable tRNA pseudouridine synthase domain"/>
    <property type="match status" value="1"/>
</dbReference>
<evidence type="ECO:0000256" key="1">
    <source>
        <dbReference type="ARBA" id="ARBA00004123"/>
    </source>
</evidence>
<dbReference type="GO" id="GO:0000493">
    <property type="term" value="P:box H/ACA snoRNP assembly"/>
    <property type="evidence" value="ECO:0007669"/>
    <property type="project" value="InterPro"/>
</dbReference>
<feature type="region of interest" description="Disordered" evidence="10">
    <location>
        <begin position="372"/>
        <end position="512"/>
    </location>
</feature>
<name>A0AAN6UKF4_9PEZI</name>
<dbReference type="GO" id="GO:0005634">
    <property type="term" value="C:nucleus"/>
    <property type="evidence" value="ECO:0007669"/>
    <property type="project" value="UniProtKB-SubCell"/>
</dbReference>
<feature type="compositionally biased region" description="Basic residues" evidence="10">
    <location>
        <begin position="472"/>
        <end position="483"/>
    </location>
</feature>
<protein>
    <recommendedName>
        <fullName evidence="3">H/ACA ribonucleoprotein complex non-core subunit NAF1</fullName>
    </recommendedName>
    <alternativeName>
        <fullName evidence="9">Nuclear assembly factor 1</fullName>
    </alternativeName>
</protein>
<keyword evidence="8" id="KW-0539">Nucleus</keyword>
<dbReference type="GO" id="GO:0006364">
    <property type="term" value="P:rRNA processing"/>
    <property type="evidence" value="ECO:0007669"/>
    <property type="project" value="UniProtKB-KW"/>
</dbReference>
<gene>
    <name evidence="11" type="ORF">BT67DRAFT_402297</name>
</gene>
<organism evidence="11 12">
    <name type="scientific">Trichocladium antarcticum</name>
    <dbReference type="NCBI Taxonomy" id="1450529"/>
    <lineage>
        <taxon>Eukaryota</taxon>
        <taxon>Fungi</taxon>
        <taxon>Dikarya</taxon>
        <taxon>Ascomycota</taxon>
        <taxon>Pezizomycotina</taxon>
        <taxon>Sordariomycetes</taxon>
        <taxon>Sordariomycetidae</taxon>
        <taxon>Sordariales</taxon>
        <taxon>Chaetomiaceae</taxon>
        <taxon>Trichocladium</taxon>
    </lineage>
</organism>
<dbReference type="SUPFAM" id="SSF50447">
    <property type="entry name" value="Translation proteins"/>
    <property type="match status" value="1"/>
</dbReference>
<dbReference type="AlphaFoldDB" id="A0AAN6UKF4"/>